<protein>
    <submittedName>
        <fullName evidence="1">Peptide chain release factor 1</fullName>
    </submittedName>
</protein>
<dbReference type="AlphaFoldDB" id="A0A2Z4J6D6"/>
<dbReference type="Proteomes" id="UP000249616">
    <property type="component" value="Chromosome"/>
</dbReference>
<sequence length="98" mass="11040">MRHRRAAAIARARRPRTLCRLPLAACRLPPAACRLPPAACRRRDVVCCRHTRTAPVPHRSRGGSFIRWAVHATGRSYGGLLTAPRSLRTRVRKALGWR</sequence>
<accession>A0A2Z4J6D6</accession>
<organism evidence="1 2">
    <name type="scientific">Streptomyces cadmiisoli</name>
    <dbReference type="NCBI Taxonomy" id="2184053"/>
    <lineage>
        <taxon>Bacteria</taxon>
        <taxon>Bacillati</taxon>
        <taxon>Actinomycetota</taxon>
        <taxon>Actinomycetes</taxon>
        <taxon>Kitasatosporales</taxon>
        <taxon>Streptomycetaceae</taxon>
        <taxon>Streptomyces</taxon>
        <taxon>Streptomyces aurantiacus group</taxon>
    </lineage>
</organism>
<reference evidence="1 2" key="1">
    <citation type="journal article" date="2019" name="Int. J. Syst. Evol. Microbiol.">
        <title>Streptomyces cadmiisoli sp. nov., a novel actinomycete isolated from cadmium-contaminated soil.</title>
        <authorList>
            <person name="Li K."/>
            <person name="Tang X."/>
            <person name="Zhao J."/>
            <person name="Guo Y."/>
            <person name="Tang Y."/>
            <person name="Gao J."/>
        </authorList>
    </citation>
    <scope>NUCLEOTIDE SEQUENCE [LARGE SCALE GENOMIC DNA]</scope>
    <source>
        <strain evidence="1 2">ZFG47</strain>
    </source>
</reference>
<dbReference type="KEGG" id="scad:DN051_31770"/>
<proteinExistence type="predicted"/>
<name>A0A2Z4J6D6_9ACTN</name>
<dbReference type="EMBL" id="CP030073">
    <property type="protein sequence ID" value="AWW40691.1"/>
    <property type="molecule type" value="Genomic_DNA"/>
</dbReference>
<evidence type="ECO:0000313" key="1">
    <source>
        <dbReference type="EMBL" id="AWW40691.1"/>
    </source>
</evidence>
<evidence type="ECO:0000313" key="2">
    <source>
        <dbReference type="Proteomes" id="UP000249616"/>
    </source>
</evidence>
<keyword evidence="2" id="KW-1185">Reference proteome</keyword>
<gene>
    <name evidence="1" type="ORF">DN051_31770</name>
</gene>